<name>A0A7Z7NJU2_XANCH</name>
<comment type="caution">
    <text evidence="1">The sequence shown here is derived from an EMBL/GenBank/DDBJ whole genome shotgun (WGS) entry which is preliminary data.</text>
</comment>
<organism evidence="1 2">
    <name type="scientific">Xanthomonas campestris pv. phaseoli</name>
    <dbReference type="NCBI Taxonomy" id="317013"/>
    <lineage>
        <taxon>Bacteria</taxon>
        <taxon>Pseudomonadati</taxon>
        <taxon>Pseudomonadota</taxon>
        <taxon>Gammaproteobacteria</taxon>
        <taxon>Lysobacterales</taxon>
        <taxon>Lysobacteraceae</taxon>
        <taxon>Xanthomonas</taxon>
    </lineage>
</organism>
<gene>
    <name evidence="1" type="ORF">XFF6991_570227</name>
</gene>
<dbReference type="Proteomes" id="UP000234345">
    <property type="component" value="Unassembled WGS sequence"/>
</dbReference>
<dbReference type="AlphaFoldDB" id="A0A7Z7NJU2"/>
<protein>
    <submittedName>
        <fullName evidence="1">Uncharacterized protein</fullName>
    </submittedName>
</protein>
<dbReference type="EMBL" id="OCZC01000085">
    <property type="protein sequence ID" value="SOO26662.1"/>
    <property type="molecule type" value="Genomic_DNA"/>
</dbReference>
<evidence type="ECO:0000313" key="2">
    <source>
        <dbReference type="Proteomes" id="UP000234345"/>
    </source>
</evidence>
<reference evidence="1 2" key="1">
    <citation type="submission" date="2017-10" db="EMBL/GenBank/DDBJ databases">
        <authorList>
            <person name="Regsiter A."/>
            <person name="William W."/>
        </authorList>
    </citation>
    <scope>NUCLEOTIDE SEQUENCE [LARGE SCALE GENOMIC DNA]</scope>
    <source>
        <strain evidence="1 2">CFBP6991</strain>
    </source>
</reference>
<proteinExistence type="predicted"/>
<dbReference type="PROSITE" id="PS51257">
    <property type="entry name" value="PROKAR_LIPOPROTEIN"/>
    <property type="match status" value="1"/>
</dbReference>
<evidence type="ECO:0000313" key="1">
    <source>
        <dbReference type="EMBL" id="SOO26662.1"/>
    </source>
</evidence>
<sequence>MHRQVGRIQRKAQLVVELQQCVGAGVGGCAGIHGCNLHSAQSNCKRFIYVLGVVPPEQSTIALKTSDLEWRCDLVVALQEQRWGREAIAAWDMAAARIAIVGYAWPRPQRLIGSTKQLKDAPATTPTIVVSRC</sequence>
<accession>A0A7Z7NJU2</accession>